<protein>
    <submittedName>
        <fullName evidence="3">Major capsid protein</fullName>
    </submittedName>
</protein>
<sequence length="290" mass="32515">MRAILEELAPFSGELNKGKRLSLTLPPNTVYRTFYLETNIPAEHIEAVELANGSDLPMGASASELIMMENHNKRAVIAGWIPFHVADIKARTLPGQDSLERPSHANDSHELRVRLASSLPAPEEGEDAYFIVAHAAFTANIEIARDDQGLPIVGANGTQFTQRVRSVERRFERHTINNVSKGVLTFDKLMRGPKLRTLYIKGDISKIEVICRKQGNIIRHLEIEKELNDYIQRAEYDLEPQDGYFIFNPVGTGFMSDSMNTSYDTIVFKLHHEADNKTIDILADVVSTLG</sequence>
<feature type="domain" description="Viral coat protein P2 N-terminal" evidence="1">
    <location>
        <begin position="7"/>
        <end position="117"/>
    </location>
</feature>
<evidence type="ECO:0000313" key="3">
    <source>
        <dbReference type="EMBL" id="QSM01482.1"/>
    </source>
</evidence>
<evidence type="ECO:0000259" key="1">
    <source>
        <dbReference type="Pfam" id="PF18628"/>
    </source>
</evidence>
<dbReference type="InterPro" id="IPR057915">
    <property type="entry name" value="P2_C"/>
</dbReference>
<dbReference type="EMBL" id="MW618650">
    <property type="protein sequence ID" value="QSM01482.1"/>
    <property type="molecule type" value="Genomic_DNA"/>
</dbReference>
<dbReference type="Proteomes" id="UP000663595">
    <property type="component" value="Segment"/>
</dbReference>
<name>A0A899IRK6_9VIRU</name>
<evidence type="ECO:0000259" key="2">
    <source>
        <dbReference type="Pfam" id="PF25513"/>
    </source>
</evidence>
<organism evidence="3 4">
    <name type="scientific">Marinomonas phage MfV</name>
    <dbReference type="NCBI Taxonomy" id="2815747"/>
    <lineage>
        <taxon>Viruses</taxon>
        <taxon>Varidnaviria</taxon>
        <taxon>Abadenavirae</taxon>
        <taxon>Produgelaviricota</taxon>
        <taxon>Belvinaviricetes</taxon>
        <taxon>Vinavirales</taxon>
        <taxon>Parnassusviridae</taxon>
        <taxon>Corycianvirus</taxon>
        <taxon>Corycianvirus MfV</taxon>
    </lineage>
</organism>
<dbReference type="InterPro" id="IPR053751">
    <property type="entry name" value="Viral_Major_Capsid_sf"/>
</dbReference>
<evidence type="ECO:0000313" key="4">
    <source>
        <dbReference type="Proteomes" id="UP000663595"/>
    </source>
</evidence>
<accession>A0A899IRK6</accession>
<feature type="domain" description="Viral coat protein P2 C-terminal" evidence="2">
    <location>
        <begin position="169"/>
        <end position="288"/>
    </location>
</feature>
<dbReference type="InterPro" id="IPR041377">
    <property type="entry name" value="P2_N"/>
</dbReference>
<reference evidence="3" key="1">
    <citation type="submission" date="2021-02" db="EMBL/GenBank/DDBJ databases">
        <title>Identification of vesicle-like marine bacterial viruses: A missing link between bacterial viruses and vesicles.</title>
        <authorList>
            <person name="Sun M."/>
            <person name="Wang P."/>
            <person name="Chen X."/>
            <person name="Xu Zhong K."/>
            <person name="Li H."/>
            <person name="Sui X."/>
            <person name="Zhao L."/>
            <person name="Li K."/>
            <person name="Qin Q."/>
            <person name="Su H."/>
            <person name="Zhang X."/>
            <person name="Li P."/>
            <person name="Li C."/>
            <person name="Fu H."/>
            <person name="Shen Q."/>
            <person name="Chen Y."/>
            <person name="McMinn A."/>
            <person name="A Suttle C.A."/>
            <person name="Wang M."/>
            <person name="Zhang Y."/>
        </authorList>
    </citation>
    <scope>NUCLEOTIDE SEQUENCE</scope>
</reference>
<dbReference type="Pfam" id="PF25513">
    <property type="entry name" value="P2_C"/>
    <property type="match status" value="1"/>
</dbReference>
<dbReference type="Gene3D" id="2.60.120.730">
    <property type="match status" value="1"/>
</dbReference>
<proteinExistence type="predicted"/>
<keyword evidence="4" id="KW-1185">Reference proteome</keyword>
<dbReference type="Pfam" id="PF18628">
    <property type="entry name" value="P2_N"/>
    <property type="match status" value="1"/>
</dbReference>